<dbReference type="PROSITE" id="PS50887">
    <property type="entry name" value="GGDEF"/>
    <property type="match status" value="1"/>
</dbReference>
<dbReference type="CDD" id="cd01949">
    <property type="entry name" value="GGDEF"/>
    <property type="match status" value="1"/>
</dbReference>
<dbReference type="InterPro" id="IPR029787">
    <property type="entry name" value="Nucleotide_cyclase"/>
</dbReference>
<dbReference type="InterPro" id="IPR043128">
    <property type="entry name" value="Rev_trsase/Diguanyl_cyclase"/>
</dbReference>
<evidence type="ECO:0000313" key="2">
    <source>
        <dbReference type="EMBL" id="SCP94799.1"/>
    </source>
</evidence>
<keyword evidence="3" id="KW-1185">Reference proteome</keyword>
<dbReference type="PANTHER" id="PTHR45138">
    <property type="entry name" value="REGULATORY COMPONENTS OF SENSORY TRANSDUCTION SYSTEM"/>
    <property type="match status" value="1"/>
</dbReference>
<protein>
    <submittedName>
        <fullName evidence="2">Diguanylate cyclase (GGDEF) domain-containing protein</fullName>
    </submittedName>
</protein>
<dbReference type="NCBIfam" id="TIGR00254">
    <property type="entry name" value="GGDEF"/>
    <property type="match status" value="1"/>
</dbReference>
<dbReference type="Gene3D" id="3.30.70.270">
    <property type="match status" value="1"/>
</dbReference>
<dbReference type="PANTHER" id="PTHR45138:SF9">
    <property type="entry name" value="DIGUANYLATE CYCLASE DGCM-RELATED"/>
    <property type="match status" value="1"/>
</dbReference>
<dbReference type="InterPro" id="IPR050469">
    <property type="entry name" value="Diguanylate_Cyclase"/>
</dbReference>
<evidence type="ECO:0000313" key="3">
    <source>
        <dbReference type="Proteomes" id="UP000199315"/>
    </source>
</evidence>
<organism evidence="2 3">
    <name type="scientific">Anaerobium acetethylicum</name>
    <dbReference type="NCBI Taxonomy" id="1619234"/>
    <lineage>
        <taxon>Bacteria</taxon>
        <taxon>Bacillati</taxon>
        <taxon>Bacillota</taxon>
        <taxon>Clostridia</taxon>
        <taxon>Lachnospirales</taxon>
        <taxon>Lachnospiraceae</taxon>
        <taxon>Anaerobium</taxon>
    </lineage>
</organism>
<dbReference type="SUPFAM" id="SSF55073">
    <property type="entry name" value="Nucleotide cyclase"/>
    <property type="match status" value="1"/>
</dbReference>
<accession>A0A1D3TNC6</accession>
<evidence type="ECO:0000259" key="1">
    <source>
        <dbReference type="PROSITE" id="PS50887"/>
    </source>
</evidence>
<feature type="domain" description="GGDEF" evidence="1">
    <location>
        <begin position="24"/>
        <end position="159"/>
    </location>
</feature>
<dbReference type="InterPro" id="IPR000160">
    <property type="entry name" value="GGDEF_dom"/>
</dbReference>
<proteinExistence type="predicted"/>
<reference evidence="2 3" key="1">
    <citation type="submission" date="2016-09" db="EMBL/GenBank/DDBJ databases">
        <authorList>
            <person name="Capua I."/>
            <person name="De Benedictis P."/>
            <person name="Joannis T."/>
            <person name="Lombin L.H."/>
            <person name="Cattoli G."/>
        </authorList>
    </citation>
    <scope>NUCLEOTIDE SEQUENCE [LARGE SCALE GENOMIC DNA]</scope>
    <source>
        <strain evidence="2 3">GluBS11</strain>
    </source>
</reference>
<dbReference type="OrthoDB" id="9804955at2"/>
<dbReference type="Pfam" id="PF00990">
    <property type="entry name" value="GGDEF"/>
    <property type="match status" value="1"/>
</dbReference>
<dbReference type="Proteomes" id="UP000199315">
    <property type="component" value="Unassembled WGS sequence"/>
</dbReference>
<dbReference type="STRING" id="1619234.SAMN05421730_100160"/>
<dbReference type="SMART" id="SM00267">
    <property type="entry name" value="GGDEF"/>
    <property type="match status" value="1"/>
</dbReference>
<dbReference type="GO" id="GO:0052621">
    <property type="term" value="F:diguanylate cyclase activity"/>
    <property type="evidence" value="ECO:0007669"/>
    <property type="project" value="TreeGrafter"/>
</dbReference>
<dbReference type="AlphaFoldDB" id="A0A1D3TNC6"/>
<name>A0A1D3TNC6_9FIRM</name>
<dbReference type="EMBL" id="FMKA01000001">
    <property type="protein sequence ID" value="SCP94799.1"/>
    <property type="molecule type" value="Genomic_DNA"/>
</dbReference>
<sequence>MNDLLVSKDELISKINELILNNDGPFSLVIADVDDLKGLTKTHGISTGDEVIKKLVSIFNNNLSPTDMFSRSGDEFTLLLVKKGTERSFMELEEIRRYLSDNTFEIGDPISESVYFTMSFGVASYPKDAKNVIELFRVADSALFRAKKSGKNRICLSEIESMVLKSNYFTKTQLDRLSRLSKENDRTEAFLLREALDDLFKKYSE</sequence>
<gene>
    <name evidence="2" type="ORF">SAMN05421730_100160</name>
</gene>